<dbReference type="AlphaFoldDB" id="A0A1H3PRM7"/>
<evidence type="ECO:0000313" key="4">
    <source>
        <dbReference type="Proteomes" id="UP000199230"/>
    </source>
</evidence>
<evidence type="ECO:0000313" key="3">
    <source>
        <dbReference type="EMBL" id="SDZ03648.1"/>
    </source>
</evidence>
<sequence>MRRILVDADGCPVVKIAINLAKEFQVPITLVKNHAHVLEDDYAEVVTVDITSDSADYYIVNRLSKGDIVITQDQGLAAMCLGRGAITLNQNGLVMDHQNIDGMLSSRHINRKLRNQGIYTSKPKKRDKSKDQEFEKTLRNILEDCKNPLLP</sequence>
<dbReference type="STRING" id="159292.SAMN05192546_10747"/>
<accession>A0A1H3PRM7</accession>
<dbReference type="RefSeq" id="WP_093314213.1">
    <property type="nucleotide sequence ID" value="NZ_FNPV01000007.1"/>
</dbReference>
<gene>
    <name evidence="3" type="ORF">SAMN05192546_10747</name>
</gene>
<protein>
    <recommendedName>
        <fullName evidence="2">UPF0178 protein SAMN05192546_10747</fullName>
    </recommendedName>
</protein>
<dbReference type="Pfam" id="PF02639">
    <property type="entry name" value="DUF188"/>
    <property type="match status" value="1"/>
</dbReference>
<dbReference type="InterPro" id="IPR003791">
    <property type="entry name" value="UPF0178"/>
</dbReference>
<dbReference type="PANTHER" id="PTHR35146:SF1">
    <property type="entry name" value="UPF0178 PROTEIN YAII"/>
    <property type="match status" value="1"/>
</dbReference>
<dbReference type="OrthoDB" id="9798918at2"/>
<dbReference type="NCBIfam" id="NF001095">
    <property type="entry name" value="PRK00124.1"/>
    <property type="match status" value="1"/>
</dbReference>
<reference evidence="3 4" key="1">
    <citation type="submission" date="2016-10" db="EMBL/GenBank/DDBJ databases">
        <authorList>
            <person name="de Groot N.N."/>
        </authorList>
    </citation>
    <scope>NUCLEOTIDE SEQUENCE [LARGE SCALE GENOMIC DNA]</scope>
    <source>
        <strain evidence="3 4">APO</strain>
    </source>
</reference>
<dbReference type="PANTHER" id="PTHR35146">
    <property type="entry name" value="UPF0178 PROTEIN YAII"/>
    <property type="match status" value="1"/>
</dbReference>
<name>A0A1H3PRM7_9FIRM</name>
<dbReference type="Proteomes" id="UP000199230">
    <property type="component" value="Unassembled WGS sequence"/>
</dbReference>
<organism evidence="3 4">
    <name type="scientific">Tindallia californiensis</name>
    <dbReference type="NCBI Taxonomy" id="159292"/>
    <lineage>
        <taxon>Bacteria</taxon>
        <taxon>Bacillati</taxon>
        <taxon>Bacillota</taxon>
        <taxon>Clostridia</taxon>
        <taxon>Peptostreptococcales</taxon>
        <taxon>Tindalliaceae</taxon>
        <taxon>Tindallia</taxon>
    </lineage>
</organism>
<evidence type="ECO:0000256" key="2">
    <source>
        <dbReference type="HAMAP-Rule" id="MF_00489"/>
    </source>
</evidence>
<proteinExistence type="inferred from homology"/>
<evidence type="ECO:0000256" key="1">
    <source>
        <dbReference type="ARBA" id="ARBA00008522"/>
    </source>
</evidence>
<dbReference type="HAMAP" id="MF_00489">
    <property type="entry name" value="UPF0178"/>
    <property type="match status" value="1"/>
</dbReference>
<keyword evidence="4" id="KW-1185">Reference proteome</keyword>
<dbReference type="EMBL" id="FNPV01000007">
    <property type="protein sequence ID" value="SDZ03648.1"/>
    <property type="molecule type" value="Genomic_DNA"/>
</dbReference>
<comment type="similarity">
    <text evidence="1 2">Belongs to the UPF0178 family.</text>
</comment>